<proteinExistence type="predicted"/>
<name>A0A1I7JCH6_9BACT</name>
<protein>
    <submittedName>
        <fullName evidence="2">Z1 domain-containing protein</fullName>
    </submittedName>
</protein>
<sequence length="927" mass="105997">MLTNAIKAVKALLPESGVTPSDIDEQTDFILSNPKFKDVDRDLLISELRNQYTMVLEGFRIIELDDPERRKPWVASKKVHRDNWPFWLRYKNYLMYNKGFAPSLIDELDRLTDRILDGLFDPTSDIGFDKKGLVVGQVQSGKTSNYTGLISKAADAGYNLIIVLAGLHNNLRSQTQLRIDEGFLGFDTQYQRAFNTGRHLIGVGVGNSAQPAHSITDSSEKGDFSTRTAGVSFNTKEPIIAVVKKNSSVLKKLYQWLHNHSSEVGGKRLIQDKTLLVIDDEADNASINTKKNPEERTTINNAIRQVLDLFSKNAYVGYTATPFANIFIPSTERDNLFPRDFIVNIPPPPSYIGPEKVFGFDFYEDDTDTPHSVLPIVNRIDSTLEDKTELELFIPSGHKMDDPKPTSIPESLRTAIKCFILTCAVRKLRGQKKEHNSMLVHVTRFKKWQFQIKKLVEEEFNFYKNGIDLNIPSIIAELRQAFEQDSPHYCSYITTTQKVLNSPFKDLDPNIKLHSWEDVEPFLYEAVINTRVKEINGGSGEALDYYENKDLGLSVIAIGGDKLSRGLTLEGLSVSYYLRASKMYDTLMQMGRWFGYRHGYADLCRLFTTGELNEWFCHITRATQELRDEFDYMANTAGSSPEKYAVKVRTHPGVLQISASNKIRSAVPIEISWAGRLVESYELVKDYDINSTNLLQASKLYESLILGRYETKTKTGDTKIWYDVPPDLVLSFFDGFRVVENLKAYNPENLSKFINQQIKNKELTHWRVAFMSKSKPSKPYALNDLNVGLFVRNEADPNNHNVYYIRKSHIIDKKHESIDLEAEEYDKALRLTEEEWENKKKKGKPQSPSGEIVRNEIRSPENPLLMLYFLDPDGTSDCREWDIPIIGYAISFPRSNYYEPVTYAVNSTLLPYFDIETNTLDFDEDED</sequence>
<feature type="domain" description="Putative endonuclease Z1" evidence="1">
    <location>
        <begin position="411"/>
        <end position="654"/>
    </location>
</feature>
<organism evidence="2 3">
    <name type="scientific">Pontibacter akesuensis</name>
    <dbReference type="NCBI Taxonomy" id="388950"/>
    <lineage>
        <taxon>Bacteria</taxon>
        <taxon>Pseudomonadati</taxon>
        <taxon>Bacteroidota</taxon>
        <taxon>Cytophagia</taxon>
        <taxon>Cytophagales</taxon>
        <taxon>Hymenobacteraceae</taxon>
        <taxon>Pontibacter</taxon>
    </lineage>
</organism>
<dbReference type="AlphaFoldDB" id="A0A1I7JCH6"/>
<gene>
    <name evidence="2" type="ORF">SAMN04487941_2710</name>
</gene>
<evidence type="ECO:0000313" key="2">
    <source>
        <dbReference type="EMBL" id="SFU82831.1"/>
    </source>
</evidence>
<keyword evidence="3" id="KW-1185">Reference proteome</keyword>
<dbReference type="EMBL" id="FPCA01000003">
    <property type="protein sequence ID" value="SFU82831.1"/>
    <property type="molecule type" value="Genomic_DNA"/>
</dbReference>
<evidence type="ECO:0000313" key="3">
    <source>
        <dbReference type="Proteomes" id="UP000182491"/>
    </source>
</evidence>
<reference evidence="3" key="1">
    <citation type="submission" date="2016-10" db="EMBL/GenBank/DDBJ databases">
        <authorList>
            <person name="Varghese N."/>
        </authorList>
    </citation>
    <scope>NUCLEOTIDE SEQUENCE [LARGE SCALE GENOMIC DNA]</scope>
    <source>
        <strain evidence="3">DSM 18820</strain>
    </source>
</reference>
<dbReference type="Pfam" id="PF10593">
    <property type="entry name" value="Z1"/>
    <property type="match status" value="1"/>
</dbReference>
<dbReference type="Proteomes" id="UP000182491">
    <property type="component" value="Unassembled WGS sequence"/>
</dbReference>
<accession>A0A1I7JCH6</accession>
<dbReference type="OrthoDB" id="436461at2"/>
<dbReference type="RefSeq" id="WP_068838294.1">
    <property type="nucleotide sequence ID" value="NZ_BMXC01000003.1"/>
</dbReference>
<dbReference type="InterPro" id="IPR018310">
    <property type="entry name" value="Put_endonuclease_Z1-dom"/>
</dbReference>
<evidence type="ECO:0000259" key="1">
    <source>
        <dbReference type="Pfam" id="PF10593"/>
    </source>
</evidence>
<dbReference type="STRING" id="388950.GCA_001611675_02355"/>